<gene>
    <name evidence="1" type="ORF">MarDSR_490</name>
</gene>
<proteinExistence type="predicted"/>
<sequence length="42" mass="4881">MPNSTEYNESFPFPIWTHPMPNTIFPSGFRRNHFSGTKPNAK</sequence>
<name>A0AA96EPS6_9VIRU</name>
<evidence type="ECO:0000313" key="1">
    <source>
        <dbReference type="EMBL" id="WNL50529.1"/>
    </source>
</evidence>
<organism evidence="1">
    <name type="scientific">Marseillevirus sp</name>
    <dbReference type="NCBI Taxonomy" id="2809551"/>
    <lineage>
        <taxon>Viruses</taxon>
        <taxon>Varidnaviria</taxon>
        <taxon>Bamfordvirae</taxon>
        <taxon>Nucleocytoviricota</taxon>
        <taxon>Megaviricetes</taxon>
        <taxon>Pimascovirales</taxon>
        <taxon>Pimascovirales incertae sedis</taxon>
        <taxon>Marseilleviridae</taxon>
        <taxon>Marseillevirus</taxon>
    </lineage>
</organism>
<reference evidence="1" key="1">
    <citation type="submission" date="2023-07" db="EMBL/GenBank/DDBJ databases">
        <authorList>
            <person name="Xia Y."/>
        </authorList>
    </citation>
    <scope>NUCLEOTIDE SEQUENCE</scope>
    <source>
        <strain evidence="1">E</strain>
    </source>
</reference>
<accession>A0AA96EPS6</accession>
<protein>
    <submittedName>
        <fullName evidence="1">Uncharacterized protein</fullName>
    </submittedName>
</protein>
<dbReference type="EMBL" id="OR343189">
    <property type="protein sequence ID" value="WNL50529.1"/>
    <property type="molecule type" value="Genomic_DNA"/>
</dbReference>